<sequence>MEQQQYSTSMLTEVLQSADMHDIRRYQDQYIQSGPAAFAAYMDEMILKKGLKRQEVFQRADIPQKYGYKLLTGESHTNDRDKLLRLFFAMGLSLKEVRRALELYEMPGLYPKIKRDAIFMIAFNRGYASVDEVNKILAENGERELSRSRD</sequence>
<evidence type="ECO:0000313" key="2">
    <source>
        <dbReference type="Proteomes" id="UP000823918"/>
    </source>
</evidence>
<reference evidence="1" key="2">
    <citation type="submission" date="2021-04" db="EMBL/GenBank/DDBJ databases">
        <authorList>
            <person name="Gilroy R."/>
        </authorList>
    </citation>
    <scope>NUCLEOTIDE SEQUENCE</scope>
    <source>
        <strain evidence="1">5933</strain>
    </source>
</reference>
<dbReference type="GO" id="GO:0003677">
    <property type="term" value="F:DNA binding"/>
    <property type="evidence" value="ECO:0007669"/>
    <property type="project" value="InterPro"/>
</dbReference>
<name>A0A9D2Q818_9FIRM</name>
<dbReference type="InterPro" id="IPR010982">
    <property type="entry name" value="Lambda_DNA-bd_dom_sf"/>
</dbReference>
<dbReference type="Proteomes" id="UP000823918">
    <property type="component" value="Unassembled WGS sequence"/>
</dbReference>
<accession>A0A9D2Q818</accession>
<protein>
    <submittedName>
        <fullName evidence="1">Uncharacterized protein</fullName>
    </submittedName>
</protein>
<dbReference type="SUPFAM" id="SSF47413">
    <property type="entry name" value="lambda repressor-like DNA-binding domains"/>
    <property type="match status" value="1"/>
</dbReference>
<comment type="caution">
    <text evidence="1">The sequence shown here is derived from an EMBL/GenBank/DDBJ whole genome shotgun (WGS) entry which is preliminary data.</text>
</comment>
<evidence type="ECO:0000313" key="1">
    <source>
        <dbReference type="EMBL" id="HJC73115.1"/>
    </source>
</evidence>
<organism evidence="1 2">
    <name type="scientific">Candidatus Ruthenibacterium merdavium</name>
    <dbReference type="NCBI Taxonomy" id="2838752"/>
    <lineage>
        <taxon>Bacteria</taxon>
        <taxon>Bacillati</taxon>
        <taxon>Bacillota</taxon>
        <taxon>Clostridia</taxon>
        <taxon>Eubacteriales</taxon>
        <taxon>Oscillospiraceae</taxon>
        <taxon>Ruthenibacterium</taxon>
    </lineage>
</organism>
<proteinExistence type="predicted"/>
<dbReference type="EMBL" id="DWWA01000051">
    <property type="protein sequence ID" value="HJC73115.1"/>
    <property type="molecule type" value="Genomic_DNA"/>
</dbReference>
<dbReference type="AlphaFoldDB" id="A0A9D2Q818"/>
<reference evidence="1" key="1">
    <citation type="journal article" date="2021" name="PeerJ">
        <title>Extensive microbial diversity within the chicken gut microbiome revealed by metagenomics and culture.</title>
        <authorList>
            <person name="Gilroy R."/>
            <person name="Ravi A."/>
            <person name="Getino M."/>
            <person name="Pursley I."/>
            <person name="Horton D.L."/>
            <person name="Alikhan N.F."/>
            <person name="Baker D."/>
            <person name="Gharbi K."/>
            <person name="Hall N."/>
            <person name="Watson M."/>
            <person name="Adriaenssens E.M."/>
            <person name="Foster-Nyarko E."/>
            <person name="Jarju S."/>
            <person name="Secka A."/>
            <person name="Antonio M."/>
            <person name="Oren A."/>
            <person name="Chaudhuri R.R."/>
            <person name="La Ragione R."/>
            <person name="Hildebrand F."/>
            <person name="Pallen M.J."/>
        </authorList>
    </citation>
    <scope>NUCLEOTIDE SEQUENCE</scope>
    <source>
        <strain evidence="1">5933</strain>
    </source>
</reference>
<gene>
    <name evidence="1" type="ORF">H9698_10055</name>
</gene>